<dbReference type="EMBL" id="MU790518">
    <property type="protein sequence ID" value="KAJ4000696.1"/>
    <property type="molecule type" value="Genomic_DNA"/>
</dbReference>
<dbReference type="InterPro" id="IPR012341">
    <property type="entry name" value="6hp_glycosidase-like_sf"/>
</dbReference>
<keyword evidence="4" id="KW-1185">Reference proteome</keyword>
<organism evidence="3 4">
    <name type="scientific">Lentinula boryana</name>
    <dbReference type="NCBI Taxonomy" id="40481"/>
    <lineage>
        <taxon>Eukaryota</taxon>
        <taxon>Fungi</taxon>
        <taxon>Dikarya</taxon>
        <taxon>Basidiomycota</taxon>
        <taxon>Agaricomycotina</taxon>
        <taxon>Agaricomycetes</taxon>
        <taxon>Agaricomycetidae</taxon>
        <taxon>Agaricales</taxon>
        <taxon>Marasmiineae</taxon>
        <taxon>Omphalotaceae</taxon>
        <taxon>Lentinula</taxon>
    </lineage>
</organism>
<dbReference type="InterPro" id="IPR008928">
    <property type="entry name" value="6-hairpin_glycosidase_sf"/>
</dbReference>
<evidence type="ECO:0000259" key="1">
    <source>
        <dbReference type="Pfam" id="PF21307"/>
    </source>
</evidence>
<dbReference type="SUPFAM" id="SSF48208">
    <property type="entry name" value="Six-hairpin glycosidases"/>
    <property type="match status" value="1"/>
</dbReference>
<evidence type="ECO:0000313" key="4">
    <source>
        <dbReference type="Proteomes" id="UP001163828"/>
    </source>
</evidence>
<evidence type="ECO:0000313" key="3">
    <source>
        <dbReference type="EMBL" id="KAJ4000696.1"/>
    </source>
</evidence>
<dbReference type="InterPro" id="IPR054363">
    <property type="entry name" value="GH95_cat"/>
</dbReference>
<accession>A0ABQ8QQE5</accession>
<protein>
    <submittedName>
        <fullName evidence="3">Six-hairpin glycosidase-like protein</fullName>
    </submittedName>
</protein>
<comment type="caution">
    <text evidence="3">The sequence shown here is derived from an EMBL/GenBank/DDBJ whole genome shotgun (WGS) entry which is preliminary data.</text>
</comment>
<dbReference type="PANTHER" id="PTHR31084:SF0">
    <property type="entry name" value="ALPHA-L-FUCOSIDASE 2"/>
    <property type="match status" value="1"/>
</dbReference>
<dbReference type="PANTHER" id="PTHR31084">
    <property type="entry name" value="ALPHA-L-FUCOSIDASE 2"/>
    <property type="match status" value="1"/>
</dbReference>
<dbReference type="InterPro" id="IPR049053">
    <property type="entry name" value="AFCA-like_C"/>
</dbReference>
<gene>
    <name evidence="3" type="ORF">F5050DRAFT_1562405</name>
</gene>
<sequence length="258" mass="28219">MSPEHGIGNYNDTNVSLTYAEFATILGVDSEFAANLSVMHDRLIPFRIGSLGQIQEWARDYDSNGSVPFTHISQLYGLFPGAQIDPRFNETLAHAANVSLLLRGDSSAGWPTAWRANLFARLLQGETAYYYMTRLISRYSYDNLWSINSVFQIDGNFGYLNVCTLGGSSAIAEMILQSHNGEIHLLPAIPSSWTQGSVSGLRARGGFTLDIIWSGGVLSSAMLTSTLGTFTRVRYNGTAIDLSVPRNGSVILESSNFQ</sequence>
<feature type="domain" description="Glycosyl hydrolase family 95 catalytic" evidence="2">
    <location>
        <begin position="19"/>
        <end position="160"/>
    </location>
</feature>
<feature type="domain" description="Alpha fucosidase A-like C-terminal" evidence="1">
    <location>
        <begin position="177"/>
        <end position="241"/>
    </location>
</feature>
<proteinExistence type="predicted"/>
<reference evidence="3" key="1">
    <citation type="submission" date="2022-08" db="EMBL/GenBank/DDBJ databases">
        <authorList>
            <consortium name="DOE Joint Genome Institute"/>
            <person name="Min B."/>
            <person name="Riley R."/>
            <person name="Sierra-Patev S."/>
            <person name="Naranjo-Ortiz M."/>
            <person name="Looney B."/>
            <person name="Konkel Z."/>
            <person name="Slot J.C."/>
            <person name="Sakamoto Y."/>
            <person name="Steenwyk J.L."/>
            <person name="Rokas A."/>
            <person name="Carro J."/>
            <person name="Camarero S."/>
            <person name="Ferreira P."/>
            <person name="Molpeceres G."/>
            <person name="Ruiz-Duenas F.J."/>
            <person name="Serrano A."/>
            <person name="Henrissat B."/>
            <person name="Drula E."/>
            <person name="Hughes K.W."/>
            <person name="Mata J.L."/>
            <person name="Ishikawa N.K."/>
            <person name="Vargas-Isla R."/>
            <person name="Ushijima S."/>
            <person name="Smith C.A."/>
            <person name="Ahrendt S."/>
            <person name="Andreopoulos W."/>
            <person name="He G."/>
            <person name="Labutti K."/>
            <person name="Lipzen A."/>
            <person name="Ng V."/>
            <person name="Sandor L."/>
            <person name="Barry K."/>
            <person name="Martinez A.T."/>
            <person name="Xiao Y."/>
            <person name="Gibbons J.G."/>
            <person name="Terashima K."/>
            <person name="Hibbett D.S."/>
            <person name="Grigoriev I.V."/>
        </authorList>
    </citation>
    <scope>NUCLEOTIDE SEQUENCE</scope>
    <source>
        <strain evidence="3">TFB10827</strain>
    </source>
</reference>
<dbReference type="Proteomes" id="UP001163828">
    <property type="component" value="Unassembled WGS sequence"/>
</dbReference>
<evidence type="ECO:0000259" key="2">
    <source>
        <dbReference type="Pfam" id="PF22124"/>
    </source>
</evidence>
<name>A0ABQ8QQE5_9AGAR</name>
<dbReference type="Gene3D" id="1.50.10.10">
    <property type="match status" value="1"/>
</dbReference>
<dbReference type="Pfam" id="PF22124">
    <property type="entry name" value="Glyco_hydro_95_cat"/>
    <property type="match status" value="1"/>
</dbReference>
<dbReference type="Pfam" id="PF21307">
    <property type="entry name" value="Glyco_hydro_95_C"/>
    <property type="match status" value="1"/>
</dbReference>